<dbReference type="HAMAP" id="MF_01337_B">
    <property type="entry name" value="Ribosomal_uL18_B"/>
    <property type="match status" value="1"/>
</dbReference>
<keyword evidence="5 7" id="KW-0687">Ribonucleoprotein</keyword>
<evidence type="ECO:0000256" key="4">
    <source>
        <dbReference type="ARBA" id="ARBA00022980"/>
    </source>
</evidence>
<feature type="compositionally biased region" description="Basic residues" evidence="8">
    <location>
        <begin position="17"/>
        <end position="31"/>
    </location>
</feature>
<evidence type="ECO:0000256" key="1">
    <source>
        <dbReference type="ARBA" id="ARBA00007116"/>
    </source>
</evidence>
<dbReference type="Gene3D" id="3.30.420.100">
    <property type="match status" value="1"/>
</dbReference>
<dbReference type="Pfam" id="PF00861">
    <property type="entry name" value="Ribosomal_L18p"/>
    <property type="match status" value="1"/>
</dbReference>
<dbReference type="InterPro" id="IPR004389">
    <property type="entry name" value="Ribosomal_uL18_bac-type"/>
</dbReference>
<comment type="similarity">
    <text evidence="1 7">Belongs to the universal ribosomal protein uL18 family.</text>
</comment>
<feature type="region of interest" description="Disordered" evidence="8">
    <location>
        <begin position="1"/>
        <end position="37"/>
    </location>
</feature>
<evidence type="ECO:0000256" key="8">
    <source>
        <dbReference type="SAM" id="MobiDB-lite"/>
    </source>
</evidence>
<name>A0ABT9P3D0_9ACTN</name>
<dbReference type="NCBIfam" id="TIGR00060">
    <property type="entry name" value="L18_bact"/>
    <property type="match status" value="1"/>
</dbReference>
<comment type="subunit">
    <text evidence="7">Part of the 50S ribosomal subunit; part of the 5S rRNA/L5/L18/L25 subcomplex. Contacts the 5S and 23S rRNAs.</text>
</comment>
<comment type="caution">
    <text evidence="9">The sequence shown here is derived from an EMBL/GenBank/DDBJ whole genome shotgun (WGS) entry which is preliminary data.</text>
</comment>
<dbReference type="GO" id="GO:0005840">
    <property type="term" value="C:ribosome"/>
    <property type="evidence" value="ECO:0007669"/>
    <property type="project" value="UniProtKB-KW"/>
</dbReference>
<keyword evidence="10" id="KW-1185">Reference proteome</keyword>
<dbReference type="InterPro" id="IPR005484">
    <property type="entry name" value="Ribosomal_uL18_bac/plant/anim"/>
</dbReference>
<proteinExistence type="inferred from homology"/>
<reference evidence="9 10" key="1">
    <citation type="submission" date="2023-07" db="EMBL/GenBank/DDBJ databases">
        <title>Sequencing the genomes of 1000 actinobacteria strains.</title>
        <authorList>
            <person name="Klenk H.-P."/>
        </authorList>
    </citation>
    <scope>NUCLEOTIDE SEQUENCE [LARGE SCALE GENOMIC DNA]</scope>
    <source>
        <strain evidence="9 10">DSM 44388</strain>
    </source>
</reference>
<dbReference type="PANTHER" id="PTHR12899">
    <property type="entry name" value="39S RIBOSOMAL PROTEIN L18, MITOCHONDRIAL"/>
    <property type="match status" value="1"/>
</dbReference>
<dbReference type="EMBL" id="JAUSQZ010000001">
    <property type="protein sequence ID" value="MDP9827199.1"/>
    <property type="molecule type" value="Genomic_DNA"/>
</dbReference>
<dbReference type="Proteomes" id="UP001235712">
    <property type="component" value="Unassembled WGS sequence"/>
</dbReference>
<gene>
    <name evidence="7" type="primary">rplR</name>
    <name evidence="9" type="ORF">J2S57_002948</name>
</gene>
<evidence type="ECO:0000256" key="7">
    <source>
        <dbReference type="HAMAP-Rule" id="MF_01337"/>
    </source>
</evidence>
<dbReference type="CDD" id="cd00432">
    <property type="entry name" value="Ribosomal_L18_L5e"/>
    <property type="match status" value="1"/>
</dbReference>
<keyword evidence="2 7" id="KW-0699">rRNA-binding</keyword>
<dbReference type="SUPFAM" id="SSF53137">
    <property type="entry name" value="Translational machinery components"/>
    <property type="match status" value="1"/>
</dbReference>
<keyword evidence="3 7" id="KW-0694">RNA-binding</keyword>
<evidence type="ECO:0000256" key="6">
    <source>
        <dbReference type="ARBA" id="ARBA00035197"/>
    </source>
</evidence>
<sequence>MAIGLKRSGGGAAKSKSASRTRRHLRVRKQLRGSTERPRLVVNRSSRHVFVQIVDDTVGKTLASASTMEADLRGLDGDKTAKAKKVGELVAERAKAAGVSAVVFDRGGNRYAGRVAAIADGAREAGLVL</sequence>
<comment type="function">
    <text evidence="7">This is one of the proteins that bind and probably mediate the attachment of the 5S RNA into the large ribosomal subunit, where it forms part of the central protuberance.</text>
</comment>
<protein>
    <recommendedName>
        <fullName evidence="6 7">Large ribosomal subunit protein uL18</fullName>
    </recommendedName>
</protein>
<evidence type="ECO:0000256" key="5">
    <source>
        <dbReference type="ARBA" id="ARBA00023274"/>
    </source>
</evidence>
<keyword evidence="4 7" id="KW-0689">Ribosomal protein</keyword>
<evidence type="ECO:0000313" key="10">
    <source>
        <dbReference type="Proteomes" id="UP001235712"/>
    </source>
</evidence>
<dbReference type="PANTHER" id="PTHR12899:SF3">
    <property type="entry name" value="LARGE RIBOSOMAL SUBUNIT PROTEIN UL18M"/>
    <property type="match status" value="1"/>
</dbReference>
<evidence type="ECO:0000256" key="2">
    <source>
        <dbReference type="ARBA" id="ARBA00022730"/>
    </source>
</evidence>
<evidence type="ECO:0000256" key="3">
    <source>
        <dbReference type="ARBA" id="ARBA00022884"/>
    </source>
</evidence>
<dbReference type="InterPro" id="IPR057268">
    <property type="entry name" value="Ribosomal_L18"/>
</dbReference>
<dbReference type="RefSeq" id="WP_307242971.1">
    <property type="nucleotide sequence ID" value="NZ_JAUSQZ010000001.1"/>
</dbReference>
<accession>A0ABT9P3D0</accession>
<evidence type="ECO:0000313" key="9">
    <source>
        <dbReference type="EMBL" id="MDP9827199.1"/>
    </source>
</evidence>
<organism evidence="9 10">
    <name type="scientific">Kineosporia succinea</name>
    <dbReference type="NCBI Taxonomy" id="84632"/>
    <lineage>
        <taxon>Bacteria</taxon>
        <taxon>Bacillati</taxon>
        <taxon>Actinomycetota</taxon>
        <taxon>Actinomycetes</taxon>
        <taxon>Kineosporiales</taxon>
        <taxon>Kineosporiaceae</taxon>
        <taxon>Kineosporia</taxon>
    </lineage>
</organism>